<accession>A0A7W8LHI0</accession>
<organism evidence="2 3">
    <name type="scientific">Paraburkholderia youngii</name>
    <dbReference type="NCBI Taxonomy" id="2782701"/>
    <lineage>
        <taxon>Bacteria</taxon>
        <taxon>Pseudomonadati</taxon>
        <taxon>Pseudomonadota</taxon>
        <taxon>Betaproteobacteria</taxon>
        <taxon>Burkholderiales</taxon>
        <taxon>Burkholderiaceae</taxon>
        <taxon>Paraburkholderia</taxon>
    </lineage>
</organism>
<dbReference type="Pfam" id="PF13700">
    <property type="entry name" value="DUF4158"/>
    <property type="match status" value="1"/>
</dbReference>
<dbReference type="EMBL" id="JACHDE010000040">
    <property type="protein sequence ID" value="MBB5405714.1"/>
    <property type="molecule type" value="Genomic_DNA"/>
</dbReference>
<dbReference type="AlphaFoldDB" id="A0A7W8LHI0"/>
<feature type="domain" description="DUF4158" evidence="1">
    <location>
        <begin position="2"/>
        <end position="114"/>
    </location>
</feature>
<evidence type="ECO:0000259" key="1">
    <source>
        <dbReference type="Pfam" id="PF13700"/>
    </source>
</evidence>
<comment type="caution">
    <text evidence="2">The sequence shown here is derived from an EMBL/GenBank/DDBJ whole genome shotgun (WGS) entry which is preliminary data.</text>
</comment>
<gene>
    <name evidence="2" type="ORF">HDG41_007810</name>
</gene>
<dbReference type="InterPro" id="IPR025296">
    <property type="entry name" value="DUF4158"/>
</dbReference>
<dbReference type="RefSeq" id="WP_221314187.1">
    <property type="nucleotide sequence ID" value="NZ_JACHDE010000040.1"/>
</dbReference>
<reference evidence="2 3" key="1">
    <citation type="submission" date="2020-08" db="EMBL/GenBank/DDBJ databases">
        <title>Genomic Encyclopedia of Type Strains, Phase IV (KMG-V): Genome sequencing to study the core and pangenomes of soil and plant-associated prokaryotes.</title>
        <authorList>
            <person name="Whitman W."/>
        </authorList>
    </citation>
    <scope>NUCLEOTIDE SEQUENCE [LARGE SCALE GENOMIC DNA]</scope>
    <source>
        <strain evidence="2 3">JPY162</strain>
    </source>
</reference>
<proteinExistence type="predicted"/>
<sequence length="142" mass="16196">MPARLSEFDVERYFALTDSDVAAVKERFRRGQRAGVAIQLVFLRASGHILDHVGTLPRQLLRHAGERLSLPAPTIAYLRTLYQRYKTLYEHQLWTCEYLGITSIGPKHWTELKRGCDRTPPKRSRSTNCFTTPIAGCMSAAF</sequence>
<evidence type="ECO:0000313" key="3">
    <source>
        <dbReference type="Proteomes" id="UP000592820"/>
    </source>
</evidence>
<evidence type="ECO:0000313" key="2">
    <source>
        <dbReference type="EMBL" id="MBB5405714.1"/>
    </source>
</evidence>
<protein>
    <recommendedName>
        <fullName evidence="1">DUF4158 domain-containing protein</fullName>
    </recommendedName>
</protein>
<name>A0A7W8LHI0_9BURK</name>
<dbReference type="Proteomes" id="UP000592820">
    <property type="component" value="Unassembled WGS sequence"/>
</dbReference>